<dbReference type="SMART" id="SM00498">
    <property type="entry name" value="FH2"/>
    <property type="match status" value="1"/>
</dbReference>
<feature type="region of interest" description="Disordered" evidence="1">
    <location>
        <begin position="1"/>
        <end position="55"/>
    </location>
</feature>
<name>A0A1Z5K287_FISSO</name>
<feature type="region of interest" description="Disordered" evidence="1">
    <location>
        <begin position="192"/>
        <end position="267"/>
    </location>
</feature>
<evidence type="ECO:0000256" key="1">
    <source>
        <dbReference type="SAM" id="MobiDB-lite"/>
    </source>
</evidence>
<dbReference type="InterPro" id="IPR051144">
    <property type="entry name" value="Formin_homology_domain"/>
</dbReference>
<feature type="domain" description="FH2" evidence="2">
    <location>
        <begin position="1143"/>
        <end position="1576"/>
    </location>
</feature>
<dbReference type="Pfam" id="PF10152">
    <property type="entry name" value="CCDC53"/>
    <property type="match status" value="2"/>
</dbReference>
<dbReference type="InterPro" id="IPR042201">
    <property type="entry name" value="FH2_Formin_sf"/>
</dbReference>
<feature type="region of interest" description="Disordered" evidence="1">
    <location>
        <begin position="799"/>
        <end position="942"/>
    </location>
</feature>
<feature type="region of interest" description="Disordered" evidence="1">
    <location>
        <begin position="368"/>
        <end position="672"/>
    </location>
</feature>
<dbReference type="SUPFAM" id="SSF101447">
    <property type="entry name" value="Formin homology 2 domain (FH2 domain)"/>
    <property type="match status" value="1"/>
</dbReference>
<organism evidence="3 4">
    <name type="scientific">Fistulifera solaris</name>
    <name type="common">Oleaginous diatom</name>
    <dbReference type="NCBI Taxonomy" id="1519565"/>
    <lineage>
        <taxon>Eukaryota</taxon>
        <taxon>Sar</taxon>
        <taxon>Stramenopiles</taxon>
        <taxon>Ochrophyta</taxon>
        <taxon>Bacillariophyta</taxon>
        <taxon>Bacillariophyceae</taxon>
        <taxon>Bacillariophycidae</taxon>
        <taxon>Naviculales</taxon>
        <taxon>Naviculaceae</taxon>
        <taxon>Fistulifera</taxon>
    </lineage>
</organism>
<feature type="compositionally biased region" description="Polar residues" evidence="1">
    <location>
        <begin position="1610"/>
        <end position="1633"/>
    </location>
</feature>
<feature type="compositionally biased region" description="Polar residues" evidence="1">
    <location>
        <begin position="1"/>
        <end position="18"/>
    </location>
</feature>
<dbReference type="OrthoDB" id="196074at2759"/>
<proteinExistence type="predicted"/>
<feature type="region of interest" description="Disordered" evidence="1">
    <location>
        <begin position="129"/>
        <end position="153"/>
    </location>
</feature>
<feature type="compositionally biased region" description="Low complexity" evidence="1">
    <location>
        <begin position="655"/>
        <end position="667"/>
    </location>
</feature>
<protein>
    <submittedName>
        <fullName evidence="3">Diaphanous 3</fullName>
    </submittedName>
</protein>
<feature type="compositionally biased region" description="Basic residues" evidence="1">
    <location>
        <begin position="1732"/>
        <end position="1744"/>
    </location>
</feature>
<feature type="compositionally biased region" description="Polar residues" evidence="1">
    <location>
        <begin position="135"/>
        <end position="150"/>
    </location>
</feature>
<dbReference type="PANTHER" id="PTHR45733:SF34">
    <property type="entry name" value="FH2 DOMAIN-CONTAINING PROTEIN"/>
    <property type="match status" value="1"/>
</dbReference>
<dbReference type="InParanoid" id="A0A1Z5K287"/>
<accession>A0A1Z5K287</accession>
<feature type="compositionally biased region" description="Polar residues" evidence="1">
    <location>
        <begin position="892"/>
        <end position="926"/>
    </location>
</feature>
<feature type="compositionally biased region" description="Polar residues" evidence="1">
    <location>
        <begin position="1586"/>
        <end position="1603"/>
    </location>
</feature>
<feature type="compositionally biased region" description="Polar residues" evidence="1">
    <location>
        <begin position="624"/>
        <end position="654"/>
    </location>
</feature>
<keyword evidence="4" id="KW-1185">Reference proteome</keyword>
<feature type="compositionally biased region" description="Basic and acidic residues" evidence="1">
    <location>
        <begin position="826"/>
        <end position="840"/>
    </location>
</feature>
<feature type="compositionally biased region" description="Low complexity" evidence="1">
    <location>
        <begin position="251"/>
        <end position="262"/>
    </location>
</feature>
<feature type="compositionally biased region" description="Polar residues" evidence="1">
    <location>
        <begin position="1681"/>
        <end position="1695"/>
    </location>
</feature>
<feature type="region of interest" description="Disordered" evidence="1">
    <location>
        <begin position="1557"/>
        <end position="1744"/>
    </location>
</feature>
<sequence>MFADNKSQSNRGKSLSSQAADRMRRRRDMAFLRYGSSEQQNPARSREHAKRIAMKINDVSSPMSIQSTSTFADFGSAFANFNQPERSTTATSRRDFFADTPDPFHCDDSFHSASSSSFFGDDGFGNASVDPFPSTKRTPQKNTTARQNTPLIREEEVELDAFGTHWPSNESSPSFTTLPANSSMQAKFAHYNAQSTPERVESGGAAARRRMRTQMRSKEDSMEENSPLRHARKPTDRVSNYSVQHRHSYTSANRSVNSSESSDVFDNKQTNGGFTFDAFGLDAEQINQEVSDAINDLAISEHSFFDNGWDSPVPSRSSTPNPSEDGFAEIRVNNYHSHPIHVRHSPTSTERSSLTDDLVEQPSVNLFKEKAGFHRSPSHPRPDGEGEGFRGRLQRQFTAQRANKSPQYINQSTKRTTFSMHAVEDTRGTKTVSSPRSNPDVEFYDSDERASEASEHSENPLSDVGVAPHLTAMNKFDVRKKDAIPDNLTESTSATTLEEKKDDEQIRQAQTSNAEHTDGVRWQESQSDRSNSTSRMHMSANNRPYANLRRSPSPPKKTWPPSTQSNHVSPNRQHYDNHQNSVEPTRYDRSEKISQDNSIEETSSKPSWMIERERIYSSREKPSNIAQHTERNGQGTTRSEGGVSATRSHLQSVLSRISSPSTSNSISEVGASPPAFLGVQLKMALSDTTPDDNPSEVVHGRLDEHAEATDHVQHQEERKMTYAERRKIEIEQAKHQAAKMAEEASNSRENSEKMSYKERRELELRKQQQDDARKEDSQSKEMDVAALIKKRIAANRKRLKIDDQDKSTTSVPNYRDVLKPTMNNGRKNDNSSKRTDDVKHQFQLTEHSPARLMHQPQNESNPLSRGADGQSKPSGFLPSRAMESDGQGFGTSGTSNHSSEIQVTPSSSPARNKLQIDTESSPSRKTNLVIETESSIKRSKEEPNAALSHMLMLQQLQQRGLSSNSEASPTRPSCQTNGRAENGEDPSRNNKAHTPKATMMMLNAFLAGKESVASPRGAMPEEVLDEAQNPVQPPTLNGLPALKDDPQYTRFFKMLKLGMPMEVVKHAMTREGLDPSVMDGDHNKPAGIPLKLDPTYSKYFRMLSIGLPMEAVKHAMARDGLDPSVMDQDHDLPVNAVQKPAKDVEKEQDSHRRARLHWNPLRKVTRNSLWAKIDQEDNIQIDIDEKEFQELFQVEKTAETAAKTTKQENVKRSATVRVIDPKRANNGGIVLARLKMSHDEMADAVDRIDEYAMNAEQIENMIEYLPTKNERKALETYMLEGGQDAAEKFDGLCECEKFMVSMMTVKHAKRKVRALLFKLQFETFVRDIQKEAFLVEAACDELTNSVRLRQLLGIILEFGNRLNTAGSGSYQKAGAFTIDSLLKLKQAKAFDKKTTFLEYVIRIVNRNNELLLRFEDDIPTVFKADKVSWEQCIGDLEEVENQLENVRRMALYQARHTHAYGLKKKNTKDDDESLSDAEEEFSLEEEVEALKSTQVGMFTLSAIKYISALRDKIEETKFKFSSLLEYFGEENKNKQPHEIFSTFVKFCRDFEQAKEHVFSEEKKKQREERKRQANRAGAPQEGKPPSYNQKQAQTGKQRNTPMKSSPPRNPSSMVRASDHQPSVSQAMAYSSARTVEISPQRPQHYGRSAGYMEPQYTDSREEARRQQHVMYSHQPSHHESYSYQQQDSPANSYETEGSPYPNDTLPPESPPAIEPSLSQHSNSSSHMAAMRAKARMRRQRNAKR</sequence>
<feature type="compositionally biased region" description="Basic and acidic residues" evidence="1">
    <location>
        <begin position="380"/>
        <end position="390"/>
    </location>
</feature>
<feature type="compositionally biased region" description="Basic and acidic residues" evidence="1">
    <location>
        <begin position="585"/>
        <end position="594"/>
    </location>
</feature>
<feature type="compositionally biased region" description="Polar residues" evidence="1">
    <location>
        <begin position="959"/>
        <end position="979"/>
    </location>
</feature>
<dbReference type="Pfam" id="PF02181">
    <property type="entry name" value="FH2"/>
    <property type="match status" value="1"/>
</dbReference>
<feature type="region of interest" description="Disordered" evidence="1">
    <location>
        <begin position="957"/>
        <end position="993"/>
    </location>
</feature>
<dbReference type="EMBL" id="BDSP01000147">
    <property type="protein sequence ID" value="GAX20383.1"/>
    <property type="molecule type" value="Genomic_DNA"/>
</dbReference>
<evidence type="ECO:0000313" key="4">
    <source>
        <dbReference type="Proteomes" id="UP000198406"/>
    </source>
</evidence>
<feature type="region of interest" description="Disordered" evidence="1">
    <location>
        <begin position="307"/>
        <end position="327"/>
    </location>
</feature>
<gene>
    <name evidence="3" type="ORF">FisN_9Hh096</name>
</gene>
<dbReference type="Gene3D" id="1.20.58.2220">
    <property type="entry name" value="Formin, FH2 domain"/>
    <property type="match status" value="1"/>
</dbReference>
<dbReference type="PROSITE" id="PS51444">
    <property type="entry name" value="FH2"/>
    <property type="match status" value="1"/>
</dbReference>
<evidence type="ECO:0000313" key="3">
    <source>
        <dbReference type="EMBL" id="GAX20383.1"/>
    </source>
</evidence>
<dbReference type="InterPro" id="IPR015425">
    <property type="entry name" value="FH2_Formin"/>
</dbReference>
<feature type="region of interest" description="Disordered" evidence="1">
    <location>
        <begin position="763"/>
        <end position="782"/>
    </location>
</feature>
<dbReference type="InterPro" id="IPR019309">
    <property type="entry name" value="WASHC3"/>
</dbReference>
<comment type="caution">
    <text evidence="3">The sequence shown here is derived from an EMBL/GenBank/DDBJ whole genome shotgun (WGS) entry which is preliminary data.</text>
</comment>
<feature type="compositionally biased region" description="Basic and acidic residues" evidence="1">
    <location>
        <begin position="497"/>
        <end position="506"/>
    </location>
</feature>
<feature type="compositionally biased region" description="Polar residues" evidence="1">
    <location>
        <begin position="395"/>
        <end position="419"/>
    </location>
</feature>
<dbReference type="GO" id="GO:0071203">
    <property type="term" value="C:WASH complex"/>
    <property type="evidence" value="ECO:0007669"/>
    <property type="project" value="InterPro"/>
</dbReference>
<dbReference type="PANTHER" id="PTHR45733">
    <property type="entry name" value="FORMIN-J"/>
    <property type="match status" value="1"/>
</dbReference>
<feature type="compositionally biased region" description="Basic and acidic residues" evidence="1">
    <location>
        <begin position="446"/>
        <end position="458"/>
    </location>
</feature>
<feature type="compositionally biased region" description="Low complexity" evidence="1">
    <location>
        <begin position="1716"/>
        <end position="1731"/>
    </location>
</feature>
<reference evidence="3 4" key="1">
    <citation type="journal article" date="2015" name="Plant Cell">
        <title>Oil accumulation by the oleaginous diatom Fistulifera solaris as revealed by the genome and transcriptome.</title>
        <authorList>
            <person name="Tanaka T."/>
            <person name="Maeda Y."/>
            <person name="Veluchamy A."/>
            <person name="Tanaka M."/>
            <person name="Abida H."/>
            <person name="Marechal E."/>
            <person name="Bowler C."/>
            <person name="Muto M."/>
            <person name="Sunaga Y."/>
            <person name="Tanaka M."/>
            <person name="Yoshino T."/>
            <person name="Taniguchi T."/>
            <person name="Fukuda Y."/>
            <person name="Nemoto M."/>
            <person name="Matsumoto M."/>
            <person name="Wong P.S."/>
            <person name="Aburatani S."/>
            <person name="Fujibuchi W."/>
        </authorList>
    </citation>
    <scope>NUCLEOTIDE SEQUENCE [LARGE SCALE GENOMIC DNA]</scope>
    <source>
        <strain evidence="3 4">JPCC DA0580</strain>
    </source>
</reference>
<evidence type="ECO:0000259" key="2">
    <source>
        <dbReference type="PROSITE" id="PS51444"/>
    </source>
</evidence>
<feature type="compositionally biased region" description="Polar residues" evidence="1">
    <location>
        <begin position="523"/>
        <end position="544"/>
    </location>
</feature>
<feature type="compositionally biased region" description="Basic and acidic residues" evidence="1">
    <location>
        <begin position="1557"/>
        <end position="1571"/>
    </location>
</feature>
<feature type="compositionally biased region" description="Polar residues" evidence="1">
    <location>
        <begin position="595"/>
        <end position="606"/>
    </location>
</feature>
<feature type="compositionally biased region" description="Basic and acidic residues" evidence="1">
    <location>
        <begin position="610"/>
        <end position="622"/>
    </location>
</feature>
<feature type="region of interest" description="Disordered" evidence="1">
    <location>
        <begin position="733"/>
        <end position="757"/>
    </location>
</feature>
<feature type="compositionally biased region" description="Polar residues" evidence="1">
    <location>
        <begin position="566"/>
        <end position="583"/>
    </location>
</feature>
<dbReference type="Proteomes" id="UP000198406">
    <property type="component" value="Unassembled WGS sequence"/>
</dbReference>